<dbReference type="AlphaFoldDB" id="H6NIB4"/>
<dbReference type="PANTHER" id="PTHR37418">
    <property type="entry name" value="3-KETO-5-AMINOHEXANOATE CLEAVAGE ENZYME-RELATED"/>
    <property type="match status" value="1"/>
</dbReference>
<dbReference type="Pfam" id="PF05853">
    <property type="entry name" value="BKACE"/>
    <property type="match status" value="1"/>
</dbReference>
<evidence type="ECO:0008006" key="3">
    <source>
        <dbReference type="Google" id="ProtNLM"/>
    </source>
</evidence>
<organism evidence="1 2">
    <name type="scientific">Paenibacillus mucilaginosus 3016</name>
    <dbReference type="NCBI Taxonomy" id="1116391"/>
    <lineage>
        <taxon>Bacteria</taxon>
        <taxon>Bacillati</taxon>
        <taxon>Bacillota</taxon>
        <taxon>Bacilli</taxon>
        <taxon>Bacillales</taxon>
        <taxon>Paenibacillaceae</taxon>
        <taxon>Paenibacillus</taxon>
    </lineage>
</organism>
<name>H6NIB4_9BACL</name>
<accession>H6NIB4</accession>
<dbReference type="PANTHER" id="PTHR37418:SF1">
    <property type="entry name" value="3-KETO-5-AMINOHEXANOATE CLEAVAGE PROTEIN"/>
    <property type="match status" value="1"/>
</dbReference>
<dbReference type="HOGENOM" id="CLU_098986_0_0_9"/>
<dbReference type="KEGG" id="pmq:PM3016_4779"/>
<reference evidence="1 2" key="1">
    <citation type="journal article" date="2012" name="J. Bacteriol.">
        <title>Complete Genome Sequence of Paenibacillus mucilaginosus 3016, a Bacterium Functional as Microbial Fertilizer.</title>
        <authorList>
            <person name="Ma M."/>
            <person name="Wang Z."/>
            <person name="Li L."/>
            <person name="Jiang X."/>
            <person name="Guan D."/>
            <person name="Cao F."/>
            <person name="Chen H."/>
            <person name="Wang X."/>
            <person name="Shen D."/>
            <person name="Du B."/>
            <person name="Li J."/>
        </authorList>
    </citation>
    <scope>NUCLEOTIDE SEQUENCE [LARGE SCALE GENOMIC DNA]</scope>
    <source>
        <strain evidence="1 2">3016</strain>
    </source>
</reference>
<dbReference type="EMBL" id="CP003235">
    <property type="protein sequence ID" value="AFC31517.1"/>
    <property type="molecule type" value="Genomic_DNA"/>
</dbReference>
<dbReference type="GO" id="GO:0043720">
    <property type="term" value="F:3-keto-5-aminohexanoate cleavage activity"/>
    <property type="evidence" value="ECO:0007669"/>
    <property type="project" value="InterPro"/>
</dbReference>
<dbReference type="STRING" id="1116391.PM3016_4779"/>
<evidence type="ECO:0000313" key="1">
    <source>
        <dbReference type="EMBL" id="AFC31517.1"/>
    </source>
</evidence>
<dbReference type="InterPro" id="IPR013785">
    <property type="entry name" value="Aldolase_TIM"/>
</dbReference>
<protein>
    <recommendedName>
        <fullName evidence="3">3-keto-5-aminohexanoate cleavage enzyme</fullName>
    </recommendedName>
</protein>
<dbReference type="Proteomes" id="UP000007523">
    <property type="component" value="Chromosome"/>
</dbReference>
<evidence type="ECO:0000313" key="2">
    <source>
        <dbReference type="Proteomes" id="UP000007523"/>
    </source>
</evidence>
<gene>
    <name evidence="1" type="ORF">PM3016_4779</name>
</gene>
<sequence length="243" mass="25789">MKNPHTHVQVCLNGRTTRLMHPAVPLTARELAADARRCATLGVQSLHAHARLHDEAETLEPAACAGVVRAIRAVCPRTPIGLTTSLSAEPDPAKRLHLVSRWEVLPDFVSVNFCEPGTAELCRLLRERGIPVEAGLATLEDADAFLCSGFEDACIRVLVEVCDRGEAEAASRARAIAGMLQEAGITLPQVHHGEGPATWAVLRQAVRLGHGIRIGLEDTCTGPHGSPVPGGNAELAAAALELE</sequence>
<dbReference type="RefSeq" id="WP_014371205.1">
    <property type="nucleotide sequence ID" value="NC_016935.1"/>
</dbReference>
<proteinExistence type="predicted"/>
<dbReference type="InterPro" id="IPR008567">
    <property type="entry name" value="BKACE"/>
</dbReference>
<dbReference type="Gene3D" id="3.20.20.70">
    <property type="entry name" value="Aldolase class I"/>
    <property type="match status" value="1"/>
</dbReference>
<keyword evidence="2" id="KW-1185">Reference proteome</keyword>